<evidence type="ECO:0000313" key="2">
    <source>
        <dbReference type="EMBL" id="KFA89856.1"/>
    </source>
</evidence>
<name>A0A084SN21_9BACT</name>
<accession>A0A084SN21</accession>
<gene>
    <name evidence="2" type="ORF">Q664_32485</name>
</gene>
<evidence type="ECO:0000313" key="3">
    <source>
        <dbReference type="Proteomes" id="UP000028547"/>
    </source>
</evidence>
<evidence type="ECO:0000256" key="1">
    <source>
        <dbReference type="SAM" id="Phobius"/>
    </source>
</evidence>
<feature type="transmembrane region" description="Helical" evidence="1">
    <location>
        <begin position="128"/>
        <end position="148"/>
    </location>
</feature>
<keyword evidence="1" id="KW-0812">Transmembrane</keyword>
<protein>
    <submittedName>
        <fullName evidence="2">Uncharacterized protein</fullName>
    </submittedName>
</protein>
<dbReference type="AlphaFoldDB" id="A0A084SN21"/>
<proteinExistence type="predicted"/>
<comment type="caution">
    <text evidence="2">The sequence shown here is derived from an EMBL/GenBank/DDBJ whole genome shotgun (WGS) entry which is preliminary data.</text>
</comment>
<keyword evidence="1" id="KW-1133">Transmembrane helix</keyword>
<reference evidence="2 3" key="1">
    <citation type="submission" date="2014-07" db="EMBL/GenBank/DDBJ databases">
        <title>Draft Genome Sequence of Gephyronic Acid Producer, Cystobacter violaceus Strain Cb vi76.</title>
        <authorList>
            <person name="Stevens D.C."/>
            <person name="Young J."/>
            <person name="Carmichael R."/>
            <person name="Tan J."/>
            <person name="Taylor R.E."/>
        </authorList>
    </citation>
    <scope>NUCLEOTIDE SEQUENCE [LARGE SCALE GENOMIC DNA]</scope>
    <source>
        <strain evidence="2 3">Cb vi76</strain>
    </source>
</reference>
<keyword evidence="1" id="KW-0472">Membrane</keyword>
<feature type="transmembrane region" description="Helical" evidence="1">
    <location>
        <begin position="94"/>
        <end position="116"/>
    </location>
</feature>
<dbReference type="Proteomes" id="UP000028547">
    <property type="component" value="Unassembled WGS sequence"/>
</dbReference>
<dbReference type="EMBL" id="JPMI01000232">
    <property type="protein sequence ID" value="KFA89856.1"/>
    <property type="molecule type" value="Genomic_DNA"/>
</dbReference>
<organism evidence="2 3">
    <name type="scientific">Archangium violaceum Cb vi76</name>
    <dbReference type="NCBI Taxonomy" id="1406225"/>
    <lineage>
        <taxon>Bacteria</taxon>
        <taxon>Pseudomonadati</taxon>
        <taxon>Myxococcota</taxon>
        <taxon>Myxococcia</taxon>
        <taxon>Myxococcales</taxon>
        <taxon>Cystobacterineae</taxon>
        <taxon>Archangiaceae</taxon>
        <taxon>Archangium</taxon>
    </lineage>
</organism>
<sequence length="158" mass="16877">MSELVTQPRGFFQSLGPGLAGAVSLTLVHQGARAVLKHPPRMDVLGMRSIKKLSKRLGLPTPHGRALYQQSLIGDLLSNTLYYALVAMGRPRHIYLRGAFLGALAGLGAVVLPPYLGLGERPSRAKRSTAFFTVLWYTLGGLGSARAAKRSLLASATP</sequence>
<dbReference type="RefSeq" id="WP_043403909.1">
    <property type="nucleotide sequence ID" value="NZ_JPMI01000232.1"/>
</dbReference>